<evidence type="ECO:0000256" key="2">
    <source>
        <dbReference type="ARBA" id="ARBA00011738"/>
    </source>
</evidence>
<dbReference type="SUPFAM" id="SSF53098">
    <property type="entry name" value="Ribonuclease H-like"/>
    <property type="match status" value="1"/>
</dbReference>
<dbReference type="AlphaFoldDB" id="A0A8T0W0Q3"/>
<evidence type="ECO:0000256" key="5">
    <source>
        <dbReference type="ARBA" id="ARBA00022833"/>
    </source>
</evidence>
<comment type="caution">
    <text evidence="12">The sequence shown here is derived from an EMBL/GenBank/DDBJ whole genome shotgun (WGS) entry which is preliminary data.</text>
</comment>
<evidence type="ECO:0000256" key="8">
    <source>
        <dbReference type="ARBA" id="ARBA00023163"/>
    </source>
</evidence>
<dbReference type="SMART" id="SM00614">
    <property type="entry name" value="ZnF_BED"/>
    <property type="match status" value="1"/>
</dbReference>
<keyword evidence="8" id="KW-0804">Transcription</keyword>
<evidence type="ECO:0000256" key="1">
    <source>
        <dbReference type="ARBA" id="ARBA00004123"/>
    </source>
</evidence>
<dbReference type="InterPro" id="IPR052035">
    <property type="entry name" value="ZnF_BED_domain_contain"/>
</dbReference>
<dbReference type="InterPro" id="IPR003656">
    <property type="entry name" value="Znf_BED"/>
</dbReference>
<dbReference type="InterPro" id="IPR008906">
    <property type="entry name" value="HATC_C_dom"/>
</dbReference>
<keyword evidence="6" id="KW-0805">Transcription regulation</keyword>
<evidence type="ECO:0000256" key="9">
    <source>
        <dbReference type="ARBA" id="ARBA00023242"/>
    </source>
</evidence>
<dbReference type="GO" id="GO:0008270">
    <property type="term" value="F:zinc ion binding"/>
    <property type="evidence" value="ECO:0007669"/>
    <property type="project" value="UniProtKB-KW"/>
</dbReference>
<keyword evidence="7" id="KW-0238">DNA-binding</keyword>
<evidence type="ECO:0000313" key="12">
    <source>
        <dbReference type="EMBL" id="KAG2641942.1"/>
    </source>
</evidence>
<sequence length="716" mass="80707">MDDIDEAVYPATINEDLVDYGHVPDDVDDAGGADAAAFLGLGNVTEAAAAPVPPVSESQSCGSKRRSPVWDNFDEILDDKRVRIAAVCKFCRHRLSAKSAAGTGHLLRHQNACKKKADHAKMVQTRLAMNPDGSYRNWEYTPDVARVELCKLIARLDLPLSVADNDAWDDYIQRAHNPRHVRVSRFSTSRDLEKLFIDTINNLKHIVFPGVNSICLTSDIWSGNAKEDYITVVAHFINSDWQLKKHVIGFRLIEEAHTGTNIAERISDVVEAFGMTDKIFAVSLDNASSNNNAMQILAPIFFGYLGVDTDPDNPSKKTYYVVHQRCACHVINLIVKSGLKRLKPYIEIFRTAISYLNASNKRIAEFKDYCLLKGVRPRKFGLDMDVRWNSTYLMLKHLIPYKNVFSVFINGNIGYAALNGEHWYVAEKVCEFLELFYESTIALSGVYYPTSPLVLHHIIEIATHFHECRGDSKLETVIGPMRMKFEKYWKKIPMLYSFAFILDPRAKLRGLHMALDLLAKSTSYNYNLYANEVKHELFKLYNKYENKFAAARPARTAHPSGLTGKRKQAWGKIFGGPGGSGTSGPSSNIPIAGTCELTAYLDSDNVVAYDDSFDILNWWHDHKLTYPVLSIMAKDIMSVPVSTTSSESCFSQSGRILEDRRRRLNPETVEQLIIIKDWELAARRAQHSVEDLELEEKFKNLWLDEDNAGAAAGDES</sequence>
<dbReference type="GO" id="GO:0005634">
    <property type="term" value="C:nucleus"/>
    <property type="evidence" value="ECO:0007669"/>
    <property type="project" value="UniProtKB-SubCell"/>
</dbReference>
<dbReference type="GO" id="GO:0003677">
    <property type="term" value="F:DNA binding"/>
    <property type="evidence" value="ECO:0007669"/>
    <property type="project" value="UniProtKB-KW"/>
</dbReference>
<comment type="subcellular location">
    <subcellularLocation>
        <location evidence="1">Nucleus</location>
    </subcellularLocation>
</comment>
<dbReference type="InterPro" id="IPR036236">
    <property type="entry name" value="Znf_C2H2_sf"/>
</dbReference>
<evidence type="ECO:0000256" key="3">
    <source>
        <dbReference type="ARBA" id="ARBA00022723"/>
    </source>
</evidence>
<dbReference type="PANTHER" id="PTHR46481:SF10">
    <property type="entry name" value="ZINC FINGER BED DOMAIN-CONTAINING PROTEIN 39"/>
    <property type="match status" value="1"/>
</dbReference>
<feature type="domain" description="BED-type" evidence="11">
    <location>
        <begin position="64"/>
        <end position="126"/>
    </location>
</feature>
<protein>
    <recommendedName>
        <fullName evidence="11">BED-type domain-containing protein</fullName>
    </recommendedName>
</protein>
<accession>A0A8T0W0Q3</accession>
<evidence type="ECO:0000256" key="7">
    <source>
        <dbReference type="ARBA" id="ARBA00023125"/>
    </source>
</evidence>
<comment type="subunit">
    <text evidence="2">Homodimer.</text>
</comment>
<evidence type="ECO:0000313" key="13">
    <source>
        <dbReference type="Proteomes" id="UP000823388"/>
    </source>
</evidence>
<dbReference type="PROSITE" id="PS50808">
    <property type="entry name" value="ZF_BED"/>
    <property type="match status" value="1"/>
</dbReference>
<evidence type="ECO:0000256" key="4">
    <source>
        <dbReference type="ARBA" id="ARBA00022771"/>
    </source>
</evidence>
<dbReference type="GO" id="GO:0009791">
    <property type="term" value="P:post-embryonic development"/>
    <property type="evidence" value="ECO:0007669"/>
    <property type="project" value="UniProtKB-ARBA"/>
</dbReference>
<gene>
    <name evidence="12" type="ORF">PVAP13_2KG218838</name>
</gene>
<name>A0A8T0W0Q3_PANVG</name>
<dbReference type="Pfam" id="PF05699">
    <property type="entry name" value="Dimer_Tnp_hAT"/>
    <property type="match status" value="1"/>
</dbReference>
<keyword evidence="4 10" id="KW-0863">Zinc-finger</keyword>
<keyword evidence="9" id="KW-0539">Nucleus</keyword>
<keyword evidence="5" id="KW-0862">Zinc</keyword>
<dbReference type="PANTHER" id="PTHR46481">
    <property type="entry name" value="ZINC FINGER BED DOMAIN-CONTAINING PROTEIN 4"/>
    <property type="match status" value="1"/>
</dbReference>
<dbReference type="Pfam" id="PF14372">
    <property type="entry name" value="hAT-like_RNase-H"/>
    <property type="match status" value="1"/>
</dbReference>
<proteinExistence type="predicted"/>
<dbReference type="InterPro" id="IPR012337">
    <property type="entry name" value="RNaseH-like_sf"/>
</dbReference>
<reference evidence="12" key="1">
    <citation type="submission" date="2020-05" db="EMBL/GenBank/DDBJ databases">
        <title>WGS assembly of Panicum virgatum.</title>
        <authorList>
            <person name="Lovell J.T."/>
            <person name="Jenkins J."/>
            <person name="Shu S."/>
            <person name="Juenger T.E."/>
            <person name="Schmutz J."/>
        </authorList>
    </citation>
    <scope>NUCLEOTIDE SEQUENCE</scope>
    <source>
        <strain evidence="12">AP13</strain>
    </source>
</reference>
<dbReference type="SUPFAM" id="SSF57667">
    <property type="entry name" value="beta-beta-alpha zinc fingers"/>
    <property type="match status" value="1"/>
</dbReference>
<dbReference type="Proteomes" id="UP000823388">
    <property type="component" value="Chromosome 2K"/>
</dbReference>
<evidence type="ECO:0000259" key="11">
    <source>
        <dbReference type="PROSITE" id="PS50808"/>
    </source>
</evidence>
<dbReference type="OrthoDB" id="1733466at2759"/>
<keyword evidence="3" id="KW-0479">Metal-binding</keyword>
<dbReference type="GO" id="GO:0046983">
    <property type="term" value="F:protein dimerization activity"/>
    <property type="evidence" value="ECO:0007669"/>
    <property type="project" value="InterPro"/>
</dbReference>
<organism evidence="12 13">
    <name type="scientific">Panicum virgatum</name>
    <name type="common">Blackwell switchgrass</name>
    <dbReference type="NCBI Taxonomy" id="38727"/>
    <lineage>
        <taxon>Eukaryota</taxon>
        <taxon>Viridiplantae</taxon>
        <taxon>Streptophyta</taxon>
        <taxon>Embryophyta</taxon>
        <taxon>Tracheophyta</taxon>
        <taxon>Spermatophyta</taxon>
        <taxon>Magnoliopsida</taxon>
        <taxon>Liliopsida</taxon>
        <taxon>Poales</taxon>
        <taxon>Poaceae</taxon>
        <taxon>PACMAD clade</taxon>
        <taxon>Panicoideae</taxon>
        <taxon>Panicodae</taxon>
        <taxon>Paniceae</taxon>
        <taxon>Panicinae</taxon>
        <taxon>Panicum</taxon>
        <taxon>Panicum sect. Hiantes</taxon>
    </lineage>
</organism>
<evidence type="ECO:0000256" key="6">
    <source>
        <dbReference type="ARBA" id="ARBA00023015"/>
    </source>
</evidence>
<dbReference type="EMBL" id="CM029039">
    <property type="protein sequence ID" value="KAG2641942.1"/>
    <property type="molecule type" value="Genomic_DNA"/>
</dbReference>
<evidence type="ECO:0000256" key="10">
    <source>
        <dbReference type="PROSITE-ProRule" id="PRU00027"/>
    </source>
</evidence>
<keyword evidence="13" id="KW-1185">Reference proteome</keyword>
<dbReference type="InterPro" id="IPR025525">
    <property type="entry name" value="hAT-like_transposase_RNase-H"/>
</dbReference>